<evidence type="ECO:0000313" key="8">
    <source>
        <dbReference type="Proteomes" id="UP000295416"/>
    </source>
</evidence>
<dbReference type="PROSITE" id="PS00687">
    <property type="entry name" value="ALDEHYDE_DEHYDR_GLU"/>
    <property type="match status" value="1"/>
</dbReference>
<gene>
    <name evidence="7" type="ORF">EV207_10611</name>
</gene>
<evidence type="ECO:0000313" key="7">
    <source>
        <dbReference type="EMBL" id="TCP30188.1"/>
    </source>
</evidence>
<dbReference type="Gene3D" id="3.40.309.10">
    <property type="entry name" value="Aldehyde Dehydrogenase, Chain A, domain 2"/>
    <property type="match status" value="1"/>
</dbReference>
<comment type="similarity">
    <text evidence="1 5">Belongs to the aldehyde dehydrogenase family.</text>
</comment>
<dbReference type="InterPro" id="IPR016160">
    <property type="entry name" value="Ald_DH_CS_CYS"/>
</dbReference>
<evidence type="ECO:0000256" key="4">
    <source>
        <dbReference type="PROSITE-ProRule" id="PRU10007"/>
    </source>
</evidence>
<dbReference type="Proteomes" id="UP000295416">
    <property type="component" value="Unassembled WGS sequence"/>
</dbReference>
<accession>A0A4R2P7F0</accession>
<evidence type="ECO:0000256" key="5">
    <source>
        <dbReference type="RuleBase" id="RU003345"/>
    </source>
</evidence>
<dbReference type="FunFam" id="3.40.605.10:FF:000007">
    <property type="entry name" value="NAD/NADP-dependent betaine aldehyde dehydrogenase"/>
    <property type="match status" value="1"/>
</dbReference>
<name>A0A4R2P7F0_9BACL</name>
<dbReference type="InterPro" id="IPR015590">
    <property type="entry name" value="Aldehyde_DH_dom"/>
</dbReference>
<dbReference type="AlphaFoldDB" id="A0A4R2P7F0"/>
<feature type="active site" evidence="4">
    <location>
        <position position="255"/>
    </location>
</feature>
<organism evidence="7 8">
    <name type="scientific">Scopulibacillus darangshiensis</name>
    <dbReference type="NCBI Taxonomy" id="442528"/>
    <lineage>
        <taxon>Bacteria</taxon>
        <taxon>Bacillati</taxon>
        <taxon>Bacillota</taxon>
        <taxon>Bacilli</taxon>
        <taxon>Bacillales</taxon>
        <taxon>Sporolactobacillaceae</taxon>
        <taxon>Scopulibacillus</taxon>
    </lineage>
</organism>
<evidence type="ECO:0000256" key="1">
    <source>
        <dbReference type="ARBA" id="ARBA00009986"/>
    </source>
</evidence>
<dbReference type="Pfam" id="PF00171">
    <property type="entry name" value="Aldedh"/>
    <property type="match status" value="1"/>
</dbReference>
<dbReference type="InterPro" id="IPR016163">
    <property type="entry name" value="Ald_DH_C"/>
</dbReference>
<evidence type="ECO:0000256" key="2">
    <source>
        <dbReference type="ARBA" id="ARBA00023002"/>
    </source>
</evidence>
<dbReference type="Gene3D" id="3.40.605.10">
    <property type="entry name" value="Aldehyde Dehydrogenase, Chain A, domain 1"/>
    <property type="match status" value="1"/>
</dbReference>
<dbReference type="NCBIfam" id="TIGR02299">
    <property type="entry name" value="HpaE"/>
    <property type="match status" value="1"/>
</dbReference>
<dbReference type="InterPro" id="IPR029510">
    <property type="entry name" value="Ald_DH_CS_GLU"/>
</dbReference>
<keyword evidence="2 5" id="KW-0560">Oxidoreductase</keyword>
<keyword evidence="8" id="KW-1185">Reference proteome</keyword>
<dbReference type="EMBL" id="SLXK01000006">
    <property type="protein sequence ID" value="TCP30188.1"/>
    <property type="molecule type" value="Genomic_DNA"/>
</dbReference>
<dbReference type="CDD" id="cd07093">
    <property type="entry name" value="ALDH_F8_HMSADH"/>
    <property type="match status" value="1"/>
</dbReference>
<protein>
    <submittedName>
        <fullName evidence="7">5-carboxymethyl-2-hydroxymuconate semialdehyde dehydrogenase</fullName>
    </submittedName>
</protein>
<dbReference type="GO" id="GO:1901023">
    <property type="term" value="P:4-hydroxyphenylacetate catabolic process"/>
    <property type="evidence" value="ECO:0007669"/>
    <property type="project" value="InterPro"/>
</dbReference>
<dbReference type="PANTHER" id="PTHR43720">
    <property type="entry name" value="2-AMINOMUCONIC SEMIALDEHYDE DEHYDROGENASE"/>
    <property type="match status" value="1"/>
</dbReference>
<evidence type="ECO:0000259" key="6">
    <source>
        <dbReference type="Pfam" id="PF00171"/>
    </source>
</evidence>
<dbReference type="InterPro" id="IPR011985">
    <property type="entry name" value="DH_HpaE"/>
</dbReference>
<dbReference type="InterPro" id="IPR016162">
    <property type="entry name" value="Ald_DH_N"/>
</dbReference>
<evidence type="ECO:0000256" key="3">
    <source>
        <dbReference type="ARBA" id="ARBA00023027"/>
    </source>
</evidence>
<dbReference type="PANTHER" id="PTHR43720:SF2">
    <property type="entry name" value="2-AMINOMUCONIC SEMIALDEHYDE DEHYDROGENASE"/>
    <property type="match status" value="1"/>
</dbReference>
<dbReference type="FunFam" id="3.40.309.10:FF:000012">
    <property type="entry name" value="Betaine aldehyde dehydrogenase"/>
    <property type="match status" value="1"/>
</dbReference>
<reference evidence="7 8" key="1">
    <citation type="submission" date="2019-03" db="EMBL/GenBank/DDBJ databases">
        <title>Genomic Encyclopedia of Type Strains, Phase IV (KMG-IV): sequencing the most valuable type-strain genomes for metagenomic binning, comparative biology and taxonomic classification.</title>
        <authorList>
            <person name="Goeker M."/>
        </authorList>
    </citation>
    <scope>NUCLEOTIDE SEQUENCE [LARGE SCALE GENOMIC DNA]</scope>
    <source>
        <strain evidence="7 8">DSM 19377</strain>
    </source>
</reference>
<keyword evidence="3" id="KW-0520">NAD</keyword>
<dbReference type="SUPFAM" id="SSF53720">
    <property type="entry name" value="ALDH-like"/>
    <property type="match status" value="1"/>
</dbReference>
<comment type="caution">
    <text evidence="7">The sequence shown here is derived from an EMBL/GenBank/DDBJ whole genome shotgun (WGS) entry which is preliminary data.</text>
</comment>
<dbReference type="GO" id="GO:0018480">
    <property type="term" value="F:5-carboxymethyl-2-hydroxymuconic-semialdehyde dehydrogenase activity"/>
    <property type="evidence" value="ECO:0007669"/>
    <property type="project" value="InterPro"/>
</dbReference>
<feature type="domain" description="Aldehyde dehydrogenase" evidence="6">
    <location>
        <begin position="17"/>
        <end position="478"/>
    </location>
</feature>
<dbReference type="PROSITE" id="PS00070">
    <property type="entry name" value="ALDEHYDE_DEHYDR_CYS"/>
    <property type="match status" value="1"/>
</dbReference>
<proteinExistence type="inferred from homology"/>
<sequence>MPINTDKKVMQYINGEFIPSQSGKSFRNISPFTNNMINEVAEGGSAEINAAVAAAKEAFDNGPWGKMKVAERLDYIRKIADIIDAHADEIAYLEAVDTGLPISQTKKQAARASQNFRFYAETVSTRMAGEAYQVDNEFLNYTIHKPIGVAGLITPWNAPFMLETWKIAPALATGNTVVLKPAELSPLSAGRLAEIIHEAELPNGVFNVVHGFGETAGAALVAHPDAKLISFTGETVTGSEIMKNGADQLKRYSMELGGKSPIIVFDDADFDRALDAAVWGIFSFNGERCTANSRLLVQETIKDKFVAALKERIGNIIIGDPLDQQTEVGPLISAEHYEKVKSYIKIAAEEGADVISADIPADLSKGNYVAPTLLLNVTNGMRVAQEEIFGPVMAVISFKDETEAIALANDVTYGLAGYVWTKDLQRGHRVAQAVDSGMLWINSQNVRDLRIPFGGSKHSGIGREGGHYAFEFYTETQVIHVALGDHHIPQFGKKE</sequence>
<dbReference type="InterPro" id="IPR016161">
    <property type="entry name" value="Ald_DH/histidinol_DH"/>
</dbReference>